<feature type="domain" description="Peptidase M16 C-terminal" evidence="2">
    <location>
        <begin position="171"/>
        <end position="337"/>
    </location>
</feature>
<accession>A0A5B9P805</accession>
<dbReference type="SUPFAM" id="SSF63411">
    <property type="entry name" value="LuxS/MPP-like metallohydrolase"/>
    <property type="match status" value="2"/>
</dbReference>
<dbReference type="RefSeq" id="WP_075085305.1">
    <property type="nucleotide sequence ID" value="NZ_CP042912.1"/>
</dbReference>
<feature type="domain" description="Peptidase M16 N-terminal" evidence="1">
    <location>
        <begin position="27"/>
        <end position="152"/>
    </location>
</feature>
<sequence>MQSEQILNHQYDNGLTLVAQPMPWLASAAFSILLPAGGRYDQAGKHGLANFTCEMVQRGCGELDSRQFIEQLQLLGVDYTSSASNYHTRFGGAMKATELHDTLSVYRDVLRKPHLPESQLEDGRQVCFQEIWATEDDLSRRAIRKLRERFFGDPDGRHADGTIESITGIGQQDIEDFWKRYYQPAGTIIAVAGGIDFEALKAHVGQLFDDWQPNPVEPIESSGEVHGPFHIPFESEQTQIALAWPGVAYSHPDFYKHRAAIGVLSDGMSSRLFHEVREKRGLCYSVFASAVSVGDRGAVIAHSGTSAARAQETLDVLVQELSKISEGVREDELSRLKVQFRSGMIMQQESCRSRAGSIASDWDRLGRVRTLKEITDIITGLDVESINEHVASCPPQNFDLVTLGNAPLEMKNGIPTTSA</sequence>
<name>A0A5B9P805_9BACT</name>
<dbReference type="AlphaFoldDB" id="A0A5B9P805"/>
<dbReference type="Gene3D" id="3.30.830.10">
    <property type="entry name" value="Metalloenzyme, LuxS/M16 peptidase-like"/>
    <property type="match status" value="2"/>
</dbReference>
<dbReference type="Proteomes" id="UP000322214">
    <property type="component" value="Chromosome"/>
</dbReference>
<dbReference type="PANTHER" id="PTHR11851:SF219">
    <property type="entry name" value="HYPOTHETICAL ZINC PROTEASE"/>
    <property type="match status" value="1"/>
</dbReference>
<dbReference type="InterPro" id="IPR011765">
    <property type="entry name" value="Pept_M16_N"/>
</dbReference>
<dbReference type="InterPro" id="IPR007863">
    <property type="entry name" value="Peptidase_M16_C"/>
</dbReference>
<organism evidence="3 4">
    <name type="scientific">Mariniblastus fucicola</name>
    <dbReference type="NCBI Taxonomy" id="980251"/>
    <lineage>
        <taxon>Bacteria</taxon>
        <taxon>Pseudomonadati</taxon>
        <taxon>Planctomycetota</taxon>
        <taxon>Planctomycetia</taxon>
        <taxon>Pirellulales</taxon>
        <taxon>Pirellulaceae</taxon>
        <taxon>Mariniblastus</taxon>
    </lineage>
</organism>
<dbReference type="STRING" id="980251.GCA_001642875_03104"/>
<proteinExistence type="predicted"/>
<dbReference type="KEGG" id="mff:MFFC18_05970"/>
<protein>
    <submittedName>
        <fullName evidence="3">Peptidase M16 inactive domain protein</fullName>
    </submittedName>
</protein>
<dbReference type="EMBL" id="CP042912">
    <property type="protein sequence ID" value="QEG20746.1"/>
    <property type="molecule type" value="Genomic_DNA"/>
</dbReference>
<dbReference type="OrthoDB" id="9762085at2"/>
<dbReference type="Pfam" id="PF00675">
    <property type="entry name" value="Peptidase_M16"/>
    <property type="match status" value="1"/>
</dbReference>
<dbReference type="InterPro" id="IPR011249">
    <property type="entry name" value="Metalloenz_LuxS/M16"/>
</dbReference>
<reference evidence="3 4" key="1">
    <citation type="submission" date="2019-08" db="EMBL/GenBank/DDBJ databases">
        <title>Deep-cultivation of Planctomycetes and their phenomic and genomic characterization uncovers novel biology.</title>
        <authorList>
            <person name="Wiegand S."/>
            <person name="Jogler M."/>
            <person name="Boedeker C."/>
            <person name="Pinto D."/>
            <person name="Vollmers J."/>
            <person name="Rivas-Marin E."/>
            <person name="Kohn T."/>
            <person name="Peeters S.H."/>
            <person name="Heuer A."/>
            <person name="Rast P."/>
            <person name="Oberbeckmann S."/>
            <person name="Bunk B."/>
            <person name="Jeske O."/>
            <person name="Meyerdierks A."/>
            <person name="Storesund J.E."/>
            <person name="Kallscheuer N."/>
            <person name="Luecker S."/>
            <person name="Lage O.M."/>
            <person name="Pohl T."/>
            <person name="Merkel B.J."/>
            <person name="Hornburger P."/>
            <person name="Mueller R.-W."/>
            <person name="Bruemmer F."/>
            <person name="Labrenz M."/>
            <person name="Spormann A.M."/>
            <person name="Op den Camp H."/>
            <person name="Overmann J."/>
            <person name="Amann R."/>
            <person name="Jetten M.S.M."/>
            <person name="Mascher T."/>
            <person name="Medema M.H."/>
            <person name="Devos D.P."/>
            <person name="Kaster A.-K."/>
            <person name="Ovreas L."/>
            <person name="Rohde M."/>
            <person name="Galperin M.Y."/>
            <person name="Jogler C."/>
        </authorList>
    </citation>
    <scope>NUCLEOTIDE SEQUENCE [LARGE SCALE GENOMIC DNA]</scope>
    <source>
        <strain evidence="3 4">FC18</strain>
    </source>
</reference>
<evidence type="ECO:0000313" key="3">
    <source>
        <dbReference type="EMBL" id="QEG20746.1"/>
    </source>
</evidence>
<dbReference type="GO" id="GO:0046872">
    <property type="term" value="F:metal ion binding"/>
    <property type="evidence" value="ECO:0007669"/>
    <property type="project" value="InterPro"/>
</dbReference>
<dbReference type="InterPro" id="IPR050361">
    <property type="entry name" value="MPP/UQCRC_Complex"/>
</dbReference>
<dbReference type="PANTHER" id="PTHR11851">
    <property type="entry name" value="METALLOPROTEASE"/>
    <property type="match status" value="1"/>
</dbReference>
<evidence type="ECO:0000259" key="1">
    <source>
        <dbReference type="Pfam" id="PF00675"/>
    </source>
</evidence>
<gene>
    <name evidence="3" type="ORF">MFFC18_05970</name>
</gene>
<evidence type="ECO:0000313" key="4">
    <source>
        <dbReference type="Proteomes" id="UP000322214"/>
    </source>
</evidence>
<evidence type="ECO:0000259" key="2">
    <source>
        <dbReference type="Pfam" id="PF05193"/>
    </source>
</evidence>
<dbReference type="Pfam" id="PF05193">
    <property type="entry name" value="Peptidase_M16_C"/>
    <property type="match status" value="1"/>
</dbReference>
<keyword evidence="4" id="KW-1185">Reference proteome</keyword>